<gene>
    <name evidence="1" type="ORF">K470DRAFT_261090</name>
</gene>
<evidence type="ECO:0000313" key="2">
    <source>
        <dbReference type="Proteomes" id="UP000799421"/>
    </source>
</evidence>
<organism evidence="1 2">
    <name type="scientific">Piedraia hortae CBS 480.64</name>
    <dbReference type="NCBI Taxonomy" id="1314780"/>
    <lineage>
        <taxon>Eukaryota</taxon>
        <taxon>Fungi</taxon>
        <taxon>Dikarya</taxon>
        <taxon>Ascomycota</taxon>
        <taxon>Pezizomycotina</taxon>
        <taxon>Dothideomycetes</taxon>
        <taxon>Dothideomycetidae</taxon>
        <taxon>Capnodiales</taxon>
        <taxon>Piedraiaceae</taxon>
        <taxon>Piedraia</taxon>
    </lineage>
</organism>
<proteinExistence type="predicted"/>
<evidence type="ECO:0000313" key="1">
    <source>
        <dbReference type="EMBL" id="KAF2857128.1"/>
    </source>
</evidence>
<dbReference type="EMBL" id="MU006064">
    <property type="protein sequence ID" value="KAF2857128.1"/>
    <property type="molecule type" value="Genomic_DNA"/>
</dbReference>
<protein>
    <submittedName>
        <fullName evidence="1">Uncharacterized protein</fullName>
    </submittedName>
</protein>
<keyword evidence="2" id="KW-1185">Reference proteome</keyword>
<dbReference type="OrthoDB" id="5417628at2759"/>
<sequence>MRFRNWDVLLFPQSSHIPLQEFRTACYLQQDLNHMERCTTPILTSFVPSLSHGTPFRVSVHSWTKPEAIVNTSPYCISPDTKFSWCIRVWADGTMLSMEIYPEDSFFPKQIGKYNDTQGRWLIGIDGPSMTFPVFHKEILHQPNWNAADDLGRIKVQVSAGYEVDAGFVTLVDYVIFSFQPVPLGL</sequence>
<reference evidence="1" key="1">
    <citation type="journal article" date="2020" name="Stud. Mycol.">
        <title>101 Dothideomycetes genomes: a test case for predicting lifestyles and emergence of pathogens.</title>
        <authorList>
            <person name="Haridas S."/>
            <person name="Albert R."/>
            <person name="Binder M."/>
            <person name="Bloem J."/>
            <person name="Labutti K."/>
            <person name="Salamov A."/>
            <person name="Andreopoulos B."/>
            <person name="Baker S."/>
            <person name="Barry K."/>
            <person name="Bills G."/>
            <person name="Bluhm B."/>
            <person name="Cannon C."/>
            <person name="Castanera R."/>
            <person name="Culley D."/>
            <person name="Daum C."/>
            <person name="Ezra D."/>
            <person name="Gonzalez J."/>
            <person name="Henrissat B."/>
            <person name="Kuo A."/>
            <person name="Liang C."/>
            <person name="Lipzen A."/>
            <person name="Lutzoni F."/>
            <person name="Magnuson J."/>
            <person name="Mondo S."/>
            <person name="Nolan M."/>
            <person name="Ohm R."/>
            <person name="Pangilinan J."/>
            <person name="Park H.-J."/>
            <person name="Ramirez L."/>
            <person name="Alfaro M."/>
            <person name="Sun H."/>
            <person name="Tritt A."/>
            <person name="Yoshinaga Y."/>
            <person name="Zwiers L.-H."/>
            <person name="Turgeon B."/>
            <person name="Goodwin S."/>
            <person name="Spatafora J."/>
            <person name="Crous P."/>
            <person name="Grigoriev I."/>
        </authorList>
    </citation>
    <scope>NUCLEOTIDE SEQUENCE</scope>
    <source>
        <strain evidence="1">CBS 480.64</strain>
    </source>
</reference>
<accession>A0A6A7BRJ3</accession>
<dbReference type="AlphaFoldDB" id="A0A6A7BRJ3"/>
<name>A0A6A7BRJ3_9PEZI</name>
<dbReference type="Proteomes" id="UP000799421">
    <property type="component" value="Unassembled WGS sequence"/>
</dbReference>